<organism evidence="2 3">
    <name type="scientific">Daucus carota subsp. sativus</name>
    <name type="common">Carrot</name>
    <dbReference type="NCBI Taxonomy" id="79200"/>
    <lineage>
        <taxon>Eukaryota</taxon>
        <taxon>Viridiplantae</taxon>
        <taxon>Streptophyta</taxon>
        <taxon>Embryophyta</taxon>
        <taxon>Tracheophyta</taxon>
        <taxon>Spermatophyta</taxon>
        <taxon>Magnoliopsida</taxon>
        <taxon>eudicotyledons</taxon>
        <taxon>Gunneridae</taxon>
        <taxon>Pentapetalae</taxon>
        <taxon>asterids</taxon>
        <taxon>campanulids</taxon>
        <taxon>Apiales</taxon>
        <taxon>Apiaceae</taxon>
        <taxon>Apioideae</taxon>
        <taxon>Scandiceae</taxon>
        <taxon>Daucinae</taxon>
        <taxon>Daucus</taxon>
        <taxon>Daucus sect. Daucus</taxon>
    </lineage>
</organism>
<reference evidence="2" key="2">
    <citation type="submission" date="2022-03" db="EMBL/GenBank/DDBJ databases">
        <title>Draft title - Genomic analysis of global carrot germplasm unveils the trajectory of domestication and the origin of high carotenoid orange carrot.</title>
        <authorList>
            <person name="Iorizzo M."/>
            <person name="Ellison S."/>
            <person name="Senalik D."/>
            <person name="Macko-Podgorni A."/>
            <person name="Grzebelus D."/>
            <person name="Bostan H."/>
            <person name="Rolling W."/>
            <person name="Curaba J."/>
            <person name="Simon P."/>
        </authorList>
    </citation>
    <scope>NUCLEOTIDE SEQUENCE</scope>
    <source>
        <tissue evidence="2">Leaf</tissue>
    </source>
</reference>
<dbReference type="EMBL" id="CP093345">
    <property type="protein sequence ID" value="WOG90649.1"/>
    <property type="molecule type" value="Genomic_DNA"/>
</dbReference>
<sequence length="341" mass="39017">MSSISRTHRKIWLFWTTPAIRDGGLVRMYSGHPRKKADLKKLRPMIVERIKNRAKDYPIKAMIPVAEDVLKARVLLIQGVSTLLNFVPVWTCKFCPEVYIGEEGHLIKTCGGYRHRAKNQHHEWVKGSLNDIIVPVKTFHLKNMFQNVIEHQERFDFDRVSAVVELCLQAGAFLYDERLYSRHLNFDTDVNSFVGDAYMCEEDQRFVARGTLSAWETVKSGVQKLLLAYPTKVCEHCSEVHVGPSGHRARLCGVFKYQRWRGTHFWKKAEVDDLVPPNIVWFRRPQDPPLLLNTCREFYGHAPAVVDLCVKAGAIPPSKYLCMMKMQGLAAPLSAPAVVVD</sequence>
<evidence type="ECO:0000259" key="1">
    <source>
        <dbReference type="PROSITE" id="PS51499"/>
    </source>
</evidence>
<dbReference type="InterPro" id="IPR023342">
    <property type="entry name" value="APO_dom"/>
</dbReference>
<dbReference type="AlphaFoldDB" id="A0AAF0WJ65"/>
<keyword evidence="3" id="KW-1185">Reference proteome</keyword>
<dbReference type="Proteomes" id="UP000077755">
    <property type="component" value="Chromosome 3"/>
</dbReference>
<dbReference type="Pfam" id="PF05634">
    <property type="entry name" value="APO_RNA-bind"/>
    <property type="match status" value="2"/>
</dbReference>
<feature type="domain" description="APO" evidence="1">
    <location>
        <begin position="91"/>
        <end position="176"/>
    </location>
</feature>
<accession>A0AAF0WJ65</accession>
<name>A0AAF0WJ65_DAUCS</name>
<evidence type="ECO:0000313" key="2">
    <source>
        <dbReference type="EMBL" id="WOG90649.1"/>
    </source>
</evidence>
<feature type="domain" description="APO" evidence="1">
    <location>
        <begin position="233"/>
        <end position="318"/>
    </location>
</feature>
<dbReference type="GO" id="GO:0003723">
    <property type="term" value="F:RNA binding"/>
    <property type="evidence" value="ECO:0007669"/>
    <property type="project" value="InterPro"/>
</dbReference>
<gene>
    <name evidence="2" type="ORF">DCAR_0309893</name>
</gene>
<evidence type="ECO:0000313" key="3">
    <source>
        <dbReference type="Proteomes" id="UP000077755"/>
    </source>
</evidence>
<proteinExistence type="predicted"/>
<dbReference type="PROSITE" id="PS51499">
    <property type="entry name" value="APO"/>
    <property type="match status" value="2"/>
</dbReference>
<reference evidence="2" key="1">
    <citation type="journal article" date="2016" name="Nat. Genet.">
        <title>A high-quality carrot genome assembly provides new insights into carotenoid accumulation and asterid genome evolution.</title>
        <authorList>
            <person name="Iorizzo M."/>
            <person name="Ellison S."/>
            <person name="Senalik D."/>
            <person name="Zeng P."/>
            <person name="Satapoomin P."/>
            <person name="Huang J."/>
            <person name="Bowman M."/>
            <person name="Iovene M."/>
            <person name="Sanseverino W."/>
            <person name="Cavagnaro P."/>
            <person name="Yildiz M."/>
            <person name="Macko-Podgorni A."/>
            <person name="Moranska E."/>
            <person name="Grzebelus E."/>
            <person name="Grzebelus D."/>
            <person name="Ashrafi H."/>
            <person name="Zheng Z."/>
            <person name="Cheng S."/>
            <person name="Spooner D."/>
            <person name="Van Deynze A."/>
            <person name="Simon P."/>
        </authorList>
    </citation>
    <scope>NUCLEOTIDE SEQUENCE</scope>
    <source>
        <tissue evidence="2">Leaf</tissue>
    </source>
</reference>
<protein>
    <recommendedName>
        <fullName evidence="1">APO domain-containing protein</fullName>
    </recommendedName>
</protein>